<dbReference type="Pfam" id="PF03351">
    <property type="entry name" value="DOMON"/>
    <property type="match status" value="1"/>
</dbReference>
<comment type="caution">
    <text evidence="2">The sequence shown here is derived from an EMBL/GenBank/DDBJ whole genome shotgun (WGS) entry which is preliminary data.</text>
</comment>
<dbReference type="PROSITE" id="PS50836">
    <property type="entry name" value="DOMON"/>
    <property type="match status" value="1"/>
</dbReference>
<name>A0AAV2QM92_MEGNR</name>
<dbReference type="InterPro" id="IPR042789">
    <property type="entry name" value="FRRS1L"/>
</dbReference>
<proteinExistence type="predicted"/>
<dbReference type="GO" id="GO:1900449">
    <property type="term" value="P:regulation of glutamate receptor signaling pathway"/>
    <property type="evidence" value="ECO:0007669"/>
    <property type="project" value="InterPro"/>
</dbReference>
<dbReference type="GO" id="GO:0099072">
    <property type="term" value="P:regulation of postsynaptic membrane neurotransmitter receptor levels"/>
    <property type="evidence" value="ECO:0007669"/>
    <property type="project" value="TreeGrafter"/>
</dbReference>
<accession>A0AAV2QM92</accession>
<reference evidence="2 3" key="1">
    <citation type="submission" date="2024-05" db="EMBL/GenBank/DDBJ databases">
        <authorList>
            <person name="Wallberg A."/>
        </authorList>
    </citation>
    <scope>NUCLEOTIDE SEQUENCE [LARGE SCALE GENOMIC DNA]</scope>
</reference>
<feature type="non-terminal residue" evidence="2">
    <location>
        <position position="293"/>
    </location>
</feature>
<feature type="domain" description="DOMON" evidence="1">
    <location>
        <begin position="132"/>
        <end position="256"/>
    </location>
</feature>
<dbReference type="Proteomes" id="UP001497623">
    <property type="component" value="Unassembled WGS sequence"/>
</dbReference>
<gene>
    <name evidence="2" type="ORF">MNOR_LOCUS14457</name>
</gene>
<dbReference type="AlphaFoldDB" id="A0AAV2QM92"/>
<dbReference type="EMBL" id="CAXKWB010008670">
    <property type="protein sequence ID" value="CAL4091885.1"/>
    <property type="molecule type" value="Genomic_DNA"/>
</dbReference>
<evidence type="ECO:0000313" key="3">
    <source>
        <dbReference type="Proteomes" id="UP001497623"/>
    </source>
</evidence>
<sequence length="293" mass="33341">MLQAQLKDKTPTMLIGYFDDVVMPRNSMVMICRDNTDEDKGTKMSPDTVLSKAADVRYTNLTINWMAPEDATEPIEFVLSVMGKDSEWYAIYKSEPLKLKHFPVSTRECATTKSCFRYCVKGDPSKCMAHNARYMATFEYNKNKTEITIVVGGQLMDTQGYLAVGFTDDHKHMKHTDIAACYLEDNQTVAIKHLLLNGINEGVLDNAQGDLTLDKSDIDGDYVWCSFTREVSPDNDNDKHTNLELMKPTYFYYFWGAKIETRFILPERSQIKRSKSAIKHDSDSFNVIHSSAG</sequence>
<keyword evidence="3" id="KW-1185">Reference proteome</keyword>
<dbReference type="InterPro" id="IPR005018">
    <property type="entry name" value="DOMON_domain"/>
</dbReference>
<dbReference type="PANTHER" id="PTHR46902">
    <property type="entry name" value="DOMON DOMAIN-CONTAINING PROTEIN FRRS1L"/>
    <property type="match status" value="1"/>
</dbReference>
<evidence type="ECO:0000259" key="1">
    <source>
        <dbReference type="PROSITE" id="PS50836"/>
    </source>
</evidence>
<organism evidence="2 3">
    <name type="scientific">Meganyctiphanes norvegica</name>
    <name type="common">Northern krill</name>
    <name type="synonym">Thysanopoda norvegica</name>
    <dbReference type="NCBI Taxonomy" id="48144"/>
    <lineage>
        <taxon>Eukaryota</taxon>
        <taxon>Metazoa</taxon>
        <taxon>Ecdysozoa</taxon>
        <taxon>Arthropoda</taxon>
        <taxon>Crustacea</taxon>
        <taxon>Multicrustacea</taxon>
        <taxon>Malacostraca</taxon>
        <taxon>Eumalacostraca</taxon>
        <taxon>Eucarida</taxon>
        <taxon>Euphausiacea</taxon>
        <taxon>Euphausiidae</taxon>
        <taxon>Meganyctiphanes</taxon>
    </lineage>
</organism>
<evidence type="ECO:0000313" key="2">
    <source>
        <dbReference type="EMBL" id="CAL4091885.1"/>
    </source>
</evidence>
<protein>
    <recommendedName>
        <fullName evidence="1">DOMON domain-containing protein</fullName>
    </recommendedName>
</protein>
<dbReference type="PANTHER" id="PTHR46902:SF1">
    <property type="entry name" value="DOMON DOMAIN-CONTAINING PROTEIN FRRS1L"/>
    <property type="match status" value="1"/>
</dbReference>